<comment type="caution">
    <text evidence="1">The sequence shown here is derived from an EMBL/GenBank/DDBJ whole genome shotgun (WGS) entry which is preliminary data.</text>
</comment>
<accession>A0A848EQF3</accession>
<gene>
    <name evidence="1" type="ORF">HG933_02240</name>
</gene>
<name>A0A848EQF3_MEGEL</name>
<organism evidence="1 2">
    <name type="scientific">Megasphaera elsdenii</name>
    <dbReference type="NCBI Taxonomy" id="907"/>
    <lineage>
        <taxon>Bacteria</taxon>
        <taxon>Bacillati</taxon>
        <taxon>Bacillota</taxon>
        <taxon>Negativicutes</taxon>
        <taxon>Veillonellales</taxon>
        <taxon>Veillonellaceae</taxon>
        <taxon>Megasphaera</taxon>
    </lineage>
</organism>
<dbReference type="RefSeq" id="WP_169013135.1">
    <property type="nucleotide sequence ID" value="NZ_JABBJH010000002.1"/>
</dbReference>
<reference evidence="1 2" key="1">
    <citation type="submission" date="2020-04" db="EMBL/GenBank/DDBJ databases">
        <authorList>
            <person name="Hitch T.C.A."/>
            <person name="Wylensek D."/>
            <person name="Clavel T."/>
        </authorList>
    </citation>
    <scope>NUCLEOTIDE SEQUENCE [LARGE SCALE GENOMIC DNA]</scope>
    <source>
        <strain evidence="1 2">WCA-386-APC-2A</strain>
    </source>
</reference>
<dbReference type="Proteomes" id="UP000536773">
    <property type="component" value="Unassembled WGS sequence"/>
</dbReference>
<proteinExistence type="predicted"/>
<protein>
    <submittedName>
        <fullName evidence="1">Uncharacterized protein</fullName>
    </submittedName>
</protein>
<sequence>MSFLKNFMSDVLTGFLDHNANNVTIDLSCGGDSFTLPVLPEKFELSVSNRNGTVNINNDGEYNMIGKTGLKTITLESFFPSQQYDFCVTTPLSPSDYVNKLETWRKGTDPVQITITNTPIDISCLIESFSYGSQDCTQDIYYKLALKEYRSIVGVSNDKMDKTTGLKKRPESFAKQAIKNFRMYPGENPLQAVARACGKTVGAGIDPKYKGYLNIYERVMKGGGINAGDIIQLGQSYGGVLIKHFKREDDDITMDVPHYSANKPIKVPEGN</sequence>
<dbReference type="AlphaFoldDB" id="A0A848EQF3"/>
<dbReference type="EMBL" id="JABBJH010000002">
    <property type="protein sequence ID" value="NMK38223.1"/>
    <property type="molecule type" value="Genomic_DNA"/>
</dbReference>
<evidence type="ECO:0000313" key="2">
    <source>
        <dbReference type="Proteomes" id="UP000536773"/>
    </source>
</evidence>
<evidence type="ECO:0000313" key="1">
    <source>
        <dbReference type="EMBL" id="NMK38223.1"/>
    </source>
</evidence>